<keyword evidence="8" id="KW-0963">Cytoplasm</keyword>
<keyword evidence="10" id="KW-0479">Metal-binding</keyword>
<dbReference type="PANTHER" id="PTHR10954:SF18">
    <property type="entry name" value="RIBONUCLEASE HII"/>
    <property type="match status" value="1"/>
</dbReference>
<dbReference type="EMBL" id="MN738893">
    <property type="protein sequence ID" value="QHT30191.1"/>
    <property type="molecule type" value="Genomic_DNA"/>
</dbReference>
<dbReference type="PANTHER" id="PTHR10954">
    <property type="entry name" value="RIBONUCLEASE H2 SUBUNIT A"/>
    <property type="match status" value="1"/>
</dbReference>
<dbReference type="GO" id="GO:0004523">
    <property type="term" value="F:RNA-DNA hybrid ribonuclease activity"/>
    <property type="evidence" value="ECO:0007669"/>
    <property type="project" value="UniProtKB-EC"/>
</dbReference>
<keyword evidence="13" id="KW-0464">Manganese</keyword>
<evidence type="ECO:0000256" key="3">
    <source>
        <dbReference type="ARBA" id="ARBA00001946"/>
    </source>
</evidence>
<keyword evidence="12" id="KW-0378">Hydrolase</keyword>
<proteinExistence type="inferred from homology"/>
<comment type="subcellular location">
    <subcellularLocation>
        <location evidence="4">Cytoplasm</location>
    </subcellularLocation>
</comment>
<evidence type="ECO:0000259" key="14">
    <source>
        <dbReference type="PROSITE" id="PS51975"/>
    </source>
</evidence>
<dbReference type="NCBIfam" id="NF000595">
    <property type="entry name" value="PRK00015.1-3"/>
    <property type="match status" value="1"/>
</dbReference>
<dbReference type="InterPro" id="IPR022898">
    <property type="entry name" value="RNase_HII"/>
</dbReference>
<comment type="cofactor">
    <cofactor evidence="2">
        <name>Mn(2+)</name>
        <dbReference type="ChEBI" id="CHEBI:29035"/>
    </cofactor>
</comment>
<evidence type="ECO:0000256" key="6">
    <source>
        <dbReference type="ARBA" id="ARBA00012180"/>
    </source>
</evidence>
<comment type="cofactor">
    <cofactor evidence="3">
        <name>Mg(2+)</name>
        <dbReference type="ChEBI" id="CHEBI:18420"/>
    </cofactor>
</comment>
<protein>
    <recommendedName>
        <fullName evidence="7">Ribonuclease HII</fullName>
        <ecNumber evidence="6">3.1.26.4</ecNumber>
    </recommendedName>
</protein>
<dbReference type="Pfam" id="PF01351">
    <property type="entry name" value="RNase_HII"/>
    <property type="match status" value="1"/>
</dbReference>
<evidence type="ECO:0000313" key="15">
    <source>
        <dbReference type="EMBL" id="QHT30191.1"/>
    </source>
</evidence>
<evidence type="ECO:0000256" key="7">
    <source>
        <dbReference type="ARBA" id="ARBA00019179"/>
    </source>
</evidence>
<keyword evidence="11" id="KW-0255">Endonuclease</keyword>
<keyword evidence="9" id="KW-0540">Nuclease</keyword>
<evidence type="ECO:0000256" key="13">
    <source>
        <dbReference type="ARBA" id="ARBA00023211"/>
    </source>
</evidence>
<evidence type="ECO:0000256" key="8">
    <source>
        <dbReference type="ARBA" id="ARBA00022490"/>
    </source>
</evidence>
<evidence type="ECO:0000256" key="4">
    <source>
        <dbReference type="ARBA" id="ARBA00004496"/>
    </source>
</evidence>
<dbReference type="PROSITE" id="PS51975">
    <property type="entry name" value="RNASE_H_2"/>
    <property type="match status" value="1"/>
</dbReference>
<dbReference type="InterPro" id="IPR001352">
    <property type="entry name" value="RNase_HII/HIII"/>
</dbReference>
<dbReference type="InterPro" id="IPR024567">
    <property type="entry name" value="RNase_HII/HIII_dom"/>
</dbReference>
<comment type="catalytic activity">
    <reaction evidence="1">
        <text>Endonucleolytic cleavage to 5'-phosphomonoester.</text>
        <dbReference type="EC" id="3.1.26.4"/>
    </reaction>
</comment>
<comment type="similarity">
    <text evidence="5">Belongs to the RNase HII family.</text>
</comment>
<dbReference type="InterPro" id="IPR012337">
    <property type="entry name" value="RNaseH-like_sf"/>
</dbReference>
<evidence type="ECO:0000256" key="12">
    <source>
        <dbReference type="ARBA" id="ARBA00022801"/>
    </source>
</evidence>
<dbReference type="SUPFAM" id="SSF53098">
    <property type="entry name" value="Ribonuclease H-like"/>
    <property type="match status" value="1"/>
</dbReference>
<accession>A0A6C0ENG1</accession>
<evidence type="ECO:0000256" key="11">
    <source>
        <dbReference type="ARBA" id="ARBA00022759"/>
    </source>
</evidence>
<evidence type="ECO:0000256" key="5">
    <source>
        <dbReference type="ARBA" id="ARBA00007383"/>
    </source>
</evidence>
<dbReference type="GO" id="GO:0032299">
    <property type="term" value="C:ribonuclease H2 complex"/>
    <property type="evidence" value="ECO:0007669"/>
    <property type="project" value="TreeGrafter"/>
</dbReference>
<evidence type="ECO:0000256" key="9">
    <source>
        <dbReference type="ARBA" id="ARBA00022722"/>
    </source>
</evidence>
<evidence type="ECO:0000256" key="10">
    <source>
        <dbReference type="ARBA" id="ARBA00022723"/>
    </source>
</evidence>
<dbReference type="EC" id="3.1.26.4" evidence="6"/>
<evidence type="ECO:0000256" key="2">
    <source>
        <dbReference type="ARBA" id="ARBA00001936"/>
    </source>
</evidence>
<dbReference type="GO" id="GO:0043137">
    <property type="term" value="P:DNA replication, removal of RNA primer"/>
    <property type="evidence" value="ECO:0007669"/>
    <property type="project" value="TreeGrafter"/>
</dbReference>
<organism evidence="15">
    <name type="scientific">viral metagenome</name>
    <dbReference type="NCBI Taxonomy" id="1070528"/>
    <lineage>
        <taxon>unclassified sequences</taxon>
        <taxon>metagenomes</taxon>
        <taxon>organismal metagenomes</taxon>
    </lineage>
</organism>
<dbReference type="GO" id="GO:0005737">
    <property type="term" value="C:cytoplasm"/>
    <property type="evidence" value="ECO:0007669"/>
    <property type="project" value="UniProtKB-SubCell"/>
</dbReference>
<name>A0A6C0ENG1_9ZZZZ</name>
<sequence length="216" mass="24463">MSSNGVRKSRKILKSFYAEDSLEVGLDEAGRGPLFGRVYVGAAILPPEDFDHSLMRDSKKLSERKRLQAFDYIKENAVDWSVGYFDELQIDEVNIFNATFGAMHKALDSLQVRPEMILVDGSYFTPYTFENETVSHVCIEKGDDTYSSIAAASILAKVSRDKYIRELCDKHENLNTLYGLASNKGYGTAQHIEGIKQHGITKWHRKTFGICCEYKL</sequence>
<dbReference type="CDD" id="cd07182">
    <property type="entry name" value="RNase_HII_bacteria_HII_like"/>
    <property type="match status" value="1"/>
</dbReference>
<dbReference type="InterPro" id="IPR036397">
    <property type="entry name" value="RNaseH_sf"/>
</dbReference>
<dbReference type="GO" id="GO:0046872">
    <property type="term" value="F:metal ion binding"/>
    <property type="evidence" value="ECO:0007669"/>
    <property type="project" value="UniProtKB-KW"/>
</dbReference>
<dbReference type="Gene3D" id="3.30.420.10">
    <property type="entry name" value="Ribonuclease H-like superfamily/Ribonuclease H"/>
    <property type="match status" value="1"/>
</dbReference>
<dbReference type="GO" id="GO:0006298">
    <property type="term" value="P:mismatch repair"/>
    <property type="evidence" value="ECO:0007669"/>
    <property type="project" value="TreeGrafter"/>
</dbReference>
<reference evidence="15" key="1">
    <citation type="journal article" date="2020" name="Nature">
        <title>Giant virus diversity and host interactions through global metagenomics.</title>
        <authorList>
            <person name="Schulz F."/>
            <person name="Roux S."/>
            <person name="Paez-Espino D."/>
            <person name="Jungbluth S."/>
            <person name="Walsh D.A."/>
            <person name="Denef V.J."/>
            <person name="McMahon K.D."/>
            <person name="Konstantinidis K.T."/>
            <person name="Eloe-Fadrosh E.A."/>
            <person name="Kyrpides N.C."/>
            <person name="Woyke T."/>
        </authorList>
    </citation>
    <scope>NUCLEOTIDE SEQUENCE</scope>
    <source>
        <strain evidence="15">GVMAG-M-3300009149-34</strain>
    </source>
</reference>
<evidence type="ECO:0000256" key="1">
    <source>
        <dbReference type="ARBA" id="ARBA00000077"/>
    </source>
</evidence>
<dbReference type="AlphaFoldDB" id="A0A6C0ENG1"/>
<dbReference type="GO" id="GO:0003723">
    <property type="term" value="F:RNA binding"/>
    <property type="evidence" value="ECO:0007669"/>
    <property type="project" value="InterPro"/>
</dbReference>
<feature type="domain" description="RNase H type-2" evidence="14">
    <location>
        <begin position="21"/>
        <end position="216"/>
    </location>
</feature>